<dbReference type="EC" id="2.8.1.-" evidence="4"/>
<dbReference type="EMBL" id="JAUBDI010000001">
    <property type="protein sequence ID" value="MDW0111576.1"/>
    <property type="molecule type" value="Genomic_DNA"/>
</dbReference>
<accession>A0ABU4G3N2</accession>
<proteinExistence type="predicted"/>
<keyword evidence="2" id="KW-0677">Repeat</keyword>
<reference evidence="4 5" key="1">
    <citation type="submission" date="2023-06" db="EMBL/GenBank/DDBJ databases">
        <title>Sporosarcina sp. nov., isolated from Korean traditional fermented seafood 'Jeotgal'.</title>
        <authorList>
            <person name="Yang A.I."/>
            <person name="Shin N.-R."/>
        </authorList>
    </citation>
    <scope>NUCLEOTIDE SEQUENCE [LARGE SCALE GENOMIC DNA]</scope>
    <source>
        <strain evidence="4 5">KCTC13119</strain>
    </source>
</reference>
<keyword evidence="1 4" id="KW-0808">Transferase</keyword>
<dbReference type="Gene3D" id="3.40.250.10">
    <property type="entry name" value="Rhodanese-like domain"/>
    <property type="match status" value="2"/>
</dbReference>
<dbReference type="PANTHER" id="PTHR11364:SF27">
    <property type="entry name" value="SULFURTRANSFERASE"/>
    <property type="match status" value="1"/>
</dbReference>
<gene>
    <name evidence="4" type="ORF">QT711_00165</name>
</gene>
<name>A0ABU4G3N2_9BACL</name>
<dbReference type="Pfam" id="PF00581">
    <property type="entry name" value="Rhodanese"/>
    <property type="match status" value="2"/>
</dbReference>
<dbReference type="SUPFAM" id="SSF52821">
    <property type="entry name" value="Rhodanese/Cell cycle control phosphatase"/>
    <property type="match status" value="2"/>
</dbReference>
<evidence type="ECO:0000313" key="4">
    <source>
        <dbReference type="EMBL" id="MDW0111576.1"/>
    </source>
</evidence>
<evidence type="ECO:0000256" key="1">
    <source>
        <dbReference type="ARBA" id="ARBA00022679"/>
    </source>
</evidence>
<dbReference type="PROSITE" id="PS50206">
    <property type="entry name" value="RHODANESE_3"/>
    <property type="match status" value="2"/>
</dbReference>
<comment type="caution">
    <text evidence="4">The sequence shown here is derived from an EMBL/GenBank/DDBJ whole genome shotgun (WGS) entry which is preliminary data.</text>
</comment>
<dbReference type="Proteomes" id="UP001282284">
    <property type="component" value="Unassembled WGS sequence"/>
</dbReference>
<feature type="domain" description="Rhodanese" evidence="3">
    <location>
        <begin position="12"/>
        <end position="130"/>
    </location>
</feature>
<dbReference type="GO" id="GO:0016740">
    <property type="term" value="F:transferase activity"/>
    <property type="evidence" value="ECO:0007669"/>
    <property type="project" value="UniProtKB-KW"/>
</dbReference>
<evidence type="ECO:0000259" key="3">
    <source>
        <dbReference type="PROSITE" id="PS50206"/>
    </source>
</evidence>
<evidence type="ECO:0000256" key="2">
    <source>
        <dbReference type="ARBA" id="ARBA00022737"/>
    </source>
</evidence>
<protein>
    <submittedName>
        <fullName evidence="4">Sulfurtransferase</fullName>
        <ecNumber evidence="4">2.8.1.-</ecNumber>
    </submittedName>
</protein>
<dbReference type="InterPro" id="IPR045078">
    <property type="entry name" value="TST/MPST-like"/>
</dbReference>
<dbReference type="InterPro" id="IPR001763">
    <property type="entry name" value="Rhodanese-like_dom"/>
</dbReference>
<dbReference type="CDD" id="cd01449">
    <property type="entry name" value="TST_Repeat_2"/>
    <property type="match status" value="1"/>
</dbReference>
<dbReference type="SMART" id="SM00450">
    <property type="entry name" value="RHOD"/>
    <property type="match status" value="2"/>
</dbReference>
<keyword evidence="5" id="KW-1185">Reference proteome</keyword>
<dbReference type="InterPro" id="IPR036873">
    <property type="entry name" value="Rhodanese-like_dom_sf"/>
</dbReference>
<dbReference type="PANTHER" id="PTHR11364">
    <property type="entry name" value="THIOSULFATE SULFERTANSFERASE"/>
    <property type="match status" value="1"/>
</dbReference>
<feature type="domain" description="Rhodanese" evidence="3">
    <location>
        <begin position="161"/>
        <end position="271"/>
    </location>
</feature>
<dbReference type="RefSeq" id="WP_317941469.1">
    <property type="nucleotide sequence ID" value="NZ_JAUBDI010000001.1"/>
</dbReference>
<dbReference type="CDD" id="cd01448">
    <property type="entry name" value="TST_Repeat_1"/>
    <property type="match status" value="1"/>
</dbReference>
<organism evidence="4 5">
    <name type="scientific">Sporosarcina saromensis</name>
    <dbReference type="NCBI Taxonomy" id="359365"/>
    <lineage>
        <taxon>Bacteria</taxon>
        <taxon>Bacillati</taxon>
        <taxon>Bacillota</taxon>
        <taxon>Bacilli</taxon>
        <taxon>Bacillales</taxon>
        <taxon>Caryophanaceae</taxon>
        <taxon>Sporosarcina</taxon>
    </lineage>
</organism>
<evidence type="ECO:0000313" key="5">
    <source>
        <dbReference type="Proteomes" id="UP001282284"/>
    </source>
</evidence>
<sequence>MQNVFKSITQVDAQVVKWIDTRYALQNPALGLQKYGEKHVEGALYWDLEKDLSDMTKDAGRHPLPDKEALTHLFRKSGLELDDEIIVYDDGGSPFAARAWWILQYAGFRNASIAIEGFTTFEDHGVPLSQEQVKPSPSNVEPEWKEEILATRELVEETVHGNRNHVLLDARSAERYRGEVEPIDPIAGRIPGALNFDWEQLKQSGSFNLNEDMKYRLEDVVQTDQSVIVYCGSGVTAAPLYAMLKQNGFEHVRLYVGSYSDWISKEPIEIEKS</sequence>